<protein>
    <submittedName>
        <fullName evidence="1">31163_t:CDS:1</fullName>
    </submittedName>
</protein>
<proteinExistence type="predicted"/>
<gene>
    <name evidence="1" type="ORF">RPERSI_LOCUS8402</name>
</gene>
<comment type="caution">
    <text evidence="1">The sequence shown here is derived from an EMBL/GenBank/DDBJ whole genome shotgun (WGS) entry which is preliminary data.</text>
</comment>
<evidence type="ECO:0000313" key="1">
    <source>
        <dbReference type="EMBL" id="CAG8664215.1"/>
    </source>
</evidence>
<evidence type="ECO:0000313" key="2">
    <source>
        <dbReference type="Proteomes" id="UP000789920"/>
    </source>
</evidence>
<dbReference type="EMBL" id="CAJVQC010015144">
    <property type="protein sequence ID" value="CAG8664215.1"/>
    <property type="molecule type" value="Genomic_DNA"/>
</dbReference>
<feature type="non-terminal residue" evidence="1">
    <location>
        <position position="111"/>
    </location>
</feature>
<dbReference type="Proteomes" id="UP000789920">
    <property type="component" value="Unassembled WGS sequence"/>
</dbReference>
<organism evidence="1 2">
    <name type="scientific">Racocetra persica</name>
    <dbReference type="NCBI Taxonomy" id="160502"/>
    <lineage>
        <taxon>Eukaryota</taxon>
        <taxon>Fungi</taxon>
        <taxon>Fungi incertae sedis</taxon>
        <taxon>Mucoromycota</taxon>
        <taxon>Glomeromycotina</taxon>
        <taxon>Glomeromycetes</taxon>
        <taxon>Diversisporales</taxon>
        <taxon>Gigasporaceae</taxon>
        <taxon>Racocetra</taxon>
    </lineage>
</organism>
<sequence length="111" mass="13106">MQTHRTIYKDDVTIYCEYLDTKKKNQSIRSKLFIVIAASTDYKNSFKTYKKIEDNDVLSYRIKYKIGLHLLSGVECNKDVDKDYMKIVEPGNFGLLDAISWINKYRNVKDH</sequence>
<keyword evidence="2" id="KW-1185">Reference proteome</keyword>
<reference evidence="1" key="1">
    <citation type="submission" date="2021-06" db="EMBL/GenBank/DDBJ databases">
        <authorList>
            <person name="Kallberg Y."/>
            <person name="Tangrot J."/>
            <person name="Rosling A."/>
        </authorList>
    </citation>
    <scope>NUCLEOTIDE SEQUENCE</scope>
    <source>
        <strain evidence="1">MA461A</strain>
    </source>
</reference>
<name>A0ACA9NS62_9GLOM</name>
<accession>A0ACA9NS62</accession>